<comment type="caution">
    <text evidence="2">The sequence shown here is derived from an EMBL/GenBank/DDBJ whole genome shotgun (WGS) entry which is preliminary data.</text>
</comment>
<feature type="domain" description="Quercetin 2,3-dioxygenase C-terminal cupin" evidence="1">
    <location>
        <begin position="166"/>
        <end position="226"/>
    </location>
</feature>
<protein>
    <recommendedName>
        <fullName evidence="1">Quercetin 2,3-dioxygenase C-terminal cupin domain-containing protein</fullName>
    </recommendedName>
</protein>
<dbReference type="InterPro" id="IPR014710">
    <property type="entry name" value="RmlC-like_jellyroll"/>
</dbReference>
<dbReference type="AlphaFoldDB" id="A0A4S3ZQ73"/>
<dbReference type="Pfam" id="PF17954">
    <property type="entry name" value="Pirin_C_2"/>
    <property type="match status" value="1"/>
</dbReference>
<reference evidence="2 3" key="1">
    <citation type="submission" date="2019-04" db="EMBL/GenBank/DDBJ databases">
        <title>Flavobacterium sp. nov. isolated from construction timber.</title>
        <authorList>
            <person name="Lin S.-Y."/>
            <person name="Chang C.-T."/>
            <person name="Young C.-C."/>
        </authorList>
    </citation>
    <scope>NUCLEOTIDE SEQUENCE [LARGE SCALE GENOMIC DNA]</scope>
    <source>
        <strain evidence="2 3">CC-CTC003</strain>
    </source>
</reference>
<gene>
    <name evidence="2" type="ORF">E6C50_16550</name>
</gene>
<sequence length="228" mass="26342">MATFLQQPAQIYKAHLRGHFESDVHRCLATFNFKTYQDESRMPYQKLQVWNEEVLAPKITMRNTVEDNCGILLLPLIGAIDCRVGAETHFIMTGQAYFFTLPKKTDFEIQNPYENEQVNYLQIRLKCHKNFSEEQLLSFDLNTSGQLISIIDNPDFSFSIGMYRSRHEGIYKPEDTNHGIFAFALNGAFEFQNRLIENRDGLAIDNSESIEFESLTENALLLLLELKA</sequence>
<dbReference type="Proteomes" id="UP000307507">
    <property type="component" value="Unassembled WGS sequence"/>
</dbReference>
<dbReference type="InterPro" id="IPR041602">
    <property type="entry name" value="Quercetinase_C"/>
</dbReference>
<name>A0A4S3ZQ73_9FLAO</name>
<evidence type="ECO:0000313" key="2">
    <source>
        <dbReference type="EMBL" id="THF47685.1"/>
    </source>
</evidence>
<dbReference type="EMBL" id="SSNZ01000011">
    <property type="protein sequence ID" value="THF47685.1"/>
    <property type="molecule type" value="Genomic_DNA"/>
</dbReference>
<dbReference type="OrthoDB" id="321327at2"/>
<dbReference type="Gene3D" id="2.60.120.10">
    <property type="entry name" value="Jelly Rolls"/>
    <property type="match status" value="2"/>
</dbReference>
<proteinExistence type="predicted"/>
<keyword evidence="3" id="KW-1185">Reference proteome</keyword>
<dbReference type="RefSeq" id="WP_136404359.1">
    <property type="nucleotide sequence ID" value="NZ_SSNZ01000011.1"/>
</dbReference>
<evidence type="ECO:0000259" key="1">
    <source>
        <dbReference type="Pfam" id="PF17954"/>
    </source>
</evidence>
<accession>A0A4S3ZQ73</accession>
<evidence type="ECO:0000313" key="3">
    <source>
        <dbReference type="Proteomes" id="UP000307507"/>
    </source>
</evidence>
<organism evidence="2 3">
    <name type="scientific">Flavobacterium supellecticarium</name>
    <dbReference type="NCBI Taxonomy" id="2565924"/>
    <lineage>
        <taxon>Bacteria</taxon>
        <taxon>Pseudomonadati</taxon>
        <taxon>Bacteroidota</taxon>
        <taxon>Flavobacteriia</taxon>
        <taxon>Flavobacteriales</taxon>
        <taxon>Flavobacteriaceae</taxon>
        <taxon>Flavobacterium</taxon>
    </lineage>
</organism>